<gene>
    <name evidence="1" type="ORF">M0R45_009382</name>
</gene>
<dbReference type="AlphaFoldDB" id="A0AAW1Y3H9"/>
<evidence type="ECO:0000313" key="2">
    <source>
        <dbReference type="Proteomes" id="UP001457282"/>
    </source>
</evidence>
<accession>A0AAW1Y3H9</accession>
<dbReference type="EMBL" id="JBEDUW010000002">
    <property type="protein sequence ID" value="KAK9943786.1"/>
    <property type="molecule type" value="Genomic_DNA"/>
</dbReference>
<keyword evidence="2" id="KW-1185">Reference proteome</keyword>
<reference evidence="1 2" key="1">
    <citation type="journal article" date="2023" name="G3 (Bethesda)">
        <title>A chromosome-length genome assembly and annotation of blackberry (Rubus argutus, cv. 'Hillquist').</title>
        <authorList>
            <person name="Bruna T."/>
            <person name="Aryal R."/>
            <person name="Dudchenko O."/>
            <person name="Sargent D.J."/>
            <person name="Mead D."/>
            <person name="Buti M."/>
            <person name="Cavallini A."/>
            <person name="Hytonen T."/>
            <person name="Andres J."/>
            <person name="Pham M."/>
            <person name="Weisz D."/>
            <person name="Mascagni F."/>
            <person name="Usai G."/>
            <person name="Natali L."/>
            <person name="Bassil N."/>
            <person name="Fernandez G.E."/>
            <person name="Lomsadze A."/>
            <person name="Armour M."/>
            <person name="Olukolu B."/>
            <person name="Poorten T."/>
            <person name="Britton C."/>
            <person name="Davik J."/>
            <person name="Ashrafi H."/>
            <person name="Aiden E.L."/>
            <person name="Borodovsky M."/>
            <person name="Worthington M."/>
        </authorList>
    </citation>
    <scope>NUCLEOTIDE SEQUENCE [LARGE SCALE GENOMIC DNA]</scope>
    <source>
        <strain evidence="1">PI 553951</strain>
    </source>
</reference>
<name>A0AAW1Y3H9_RUBAR</name>
<organism evidence="1 2">
    <name type="scientific">Rubus argutus</name>
    <name type="common">Southern blackberry</name>
    <dbReference type="NCBI Taxonomy" id="59490"/>
    <lineage>
        <taxon>Eukaryota</taxon>
        <taxon>Viridiplantae</taxon>
        <taxon>Streptophyta</taxon>
        <taxon>Embryophyta</taxon>
        <taxon>Tracheophyta</taxon>
        <taxon>Spermatophyta</taxon>
        <taxon>Magnoliopsida</taxon>
        <taxon>eudicotyledons</taxon>
        <taxon>Gunneridae</taxon>
        <taxon>Pentapetalae</taxon>
        <taxon>rosids</taxon>
        <taxon>fabids</taxon>
        <taxon>Rosales</taxon>
        <taxon>Rosaceae</taxon>
        <taxon>Rosoideae</taxon>
        <taxon>Rosoideae incertae sedis</taxon>
        <taxon>Rubus</taxon>
    </lineage>
</organism>
<sequence length="202" mass="23092">MSKRLRNTKRSMIIEGGYSSGTSISVPFCAENVCDANNKNRHEGIENFTASHEKIPQSQNKRQKCAQNRSSADIIMAETETNENRFDNSNQIGTGQAFYQRSRQRKTGEYVDLGDKDYKCIYCDALFWFKESIAKKSKNNEPLFTLCCQEGKIKLPITKPTPVFLEKLLDPIISNQESLLEKLRQKFVQSSFKKEGCLILIC</sequence>
<protein>
    <submittedName>
        <fullName evidence="1">Uncharacterized protein</fullName>
    </submittedName>
</protein>
<evidence type="ECO:0000313" key="1">
    <source>
        <dbReference type="EMBL" id="KAK9943786.1"/>
    </source>
</evidence>
<comment type="caution">
    <text evidence="1">The sequence shown here is derived from an EMBL/GenBank/DDBJ whole genome shotgun (WGS) entry which is preliminary data.</text>
</comment>
<proteinExistence type="predicted"/>
<dbReference type="Proteomes" id="UP001457282">
    <property type="component" value="Unassembled WGS sequence"/>
</dbReference>